<evidence type="ECO:0000256" key="1">
    <source>
        <dbReference type="SAM" id="MobiDB-lite"/>
    </source>
</evidence>
<feature type="region of interest" description="Disordered" evidence="1">
    <location>
        <begin position="20"/>
        <end position="48"/>
    </location>
</feature>
<evidence type="ECO:0000313" key="2">
    <source>
        <dbReference type="EMBL" id="OSZ57225.1"/>
    </source>
</evidence>
<comment type="caution">
    <text evidence="2">The sequence shown here is derived from an EMBL/GenBank/DDBJ whole genome shotgun (WGS) entry which is preliminary data.</text>
</comment>
<evidence type="ECO:0000313" key="3">
    <source>
        <dbReference type="Proteomes" id="UP000194266"/>
    </source>
</evidence>
<dbReference type="Proteomes" id="UP000194266">
    <property type="component" value="Unassembled WGS sequence"/>
</dbReference>
<accession>A0ABX3YBH9</accession>
<reference evidence="2 3" key="1">
    <citation type="submission" date="2016-12" db="EMBL/GenBank/DDBJ databases">
        <title>Genome Mining:The Detection of Biosynthetic Gene Clusters to Aid in the Expression of Curamycin A produced by Streptomyces sp. strain CZA14.</title>
        <authorList>
            <person name="Durrell K.A."/>
            <person name="Kirby B.M."/>
            <person name="Khan W."/>
            <person name="Mthethwa T."/>
            <person name="Le Roes-Hill M."/>
        </authorList>
    </citation>
    <scope>NUCLEOTIDE SEQUENCE [LARGE SCALE GENOMIC DNA]</scope>
    <source>
        <strain evidence="2 3">CZA14</strain>
    </source>
</reference>
<sequence>MTVFHCARCGTELTPDLRELPGVPDVSVHDKDRDRETGLAPSTVPRGGYAIDPEPWGAPFVAVPSGATHEPGGRALLMPPAMTGMVSAGPRNSVVVHPEDVPGLRLAHSSLGVHVGCCGPLGTGGRNMACVCGALVGTLAADCMGPYELHLDPLRVHAHTPAGLGNFAVPSRVAEDD</sequence>
<gene>
    <name evidence="2" type="ORF">OQI_28485</name>
</gene>
<dbReference type="EMBL" id="MRYD01000210">
    <property type="protein sequence ID" value="OSZ57225.1"/>
    <property type="molecule type" value="Genomic_DNA"/>
</dbReference>
<proteinExistence type="predicted"/>
<name>A0ABX3YBH9_9ACTN</name>
<organism evidence="2 3">
    <name type="scientific">Streptomyces pharetrae CZA14</name>
    <dbReference type="NCBI Taxonomy" id="1144883"/>
    <lineage>
        <taxon>Bacteria</taxon>
        <taxon>Bacillati</taxon>
        <taxon>Actinomycetota</taxon>
        <taxon>Actinomycetes</taxon>
        <taxon>Kitasatosporales</taxon>
        <taxon>Streptomycetaceae</taxon>
        <taxon>Streptomyces</taxon>
    </lineage>
</organism>
<feature type="compositionally biased region" description="Basic and acidic residues" evidence="1">
    <location>
        <begin position="27"/>
        <end position="37"/>
    </location>
</feature>
<protein>
    <submittedName>
        <fullName evidence="2">Uncharacterized protein</fullName>
    </submittedName>
</protein>
<keyword evidence="3" id="KW-1185">Reference proteome</keyword>
<dbReference type="RefSeq" id="WP_086172137.1">
    <property type="nucleotide sequence ID" value="NZ_MRYD01000210.1"/>
</dbReference>